<reference evidence="8 9" key="1">
    <citation type="submission" date="2019-10" db="EMBL/GenBank/DDBJ databases">
        <title>Streptomyces smaragdinus sp. nov. and Streptomyces fabii sp. nov., isolated from the gut of fungus growing-termite Macrotermes natalensis.</title>
        <authorList>
            <person name="Schwitalla J."/>
            <person name="Benndorf R."/>
            <person name="Martin K."/>
            <person name="De Beer W."/>
            <person name="Kaster A.-K."/>
            <person name="Vollmers J."/>
            <person name="Poulsen M."/>
            <person name="Beemelmanns C."/>
        </authorList>
    </citation>
    <scope>NUCLEOTIDE SEQUENCE [LARGE SCALE GENOMIC DNA]</scope>
    <source>
        <strain evidence="8 9">RB5</strain>
    </source>
</reference>
<evidence type="ECO:0000256" key="1">
    <source>
        <dbReference type="ARBA" id="ARBA00001961"/>
    </source>
</evidence>
<dbReference type="OrthoDB" id="3948054at2"/>
<protein>
    <recommendedName>
        <fullName evidence="7">Fe2OG dioxygenase domain-containing protein</fullName>
    </recommendedName>
</protein>
<dbReference type="SMART" id="SM00702">
    <property type="entry name" value="P4Hc"/>
    <property type="match status" value="1"/>
</dbReference>
<keyword evidence="3" id="KW-0847">Vitamin C</keyword>
<keyword evidence="9" id="KW-1185">Reference proteome</keyword>
<name>A0A7K0CBU8_9ACTN</name>
<evidence type="ECO:0000313" key="9">
    <source>
        <dbReference type="Proteomes" id="UP000466345"/>
    </source>
</evidence>
<dbReference type="PANTHER" id="PTHR12907">
    <property type="entry name" value="EGL NINE HOMOLOG-RELATED"/>
    <property type="match status" value="1"/>
</dbReference>
<dbReference type="PANTHER" id="PTHR12907:SF26">
    <property type="entry name" value="HIF PROLYL HYDROXYLASE, ISOFORM C"/>
    <property type="match status" value="1"/>
</dbReference>
<dbReference type="InterPro" id="IPR044862">
    <property type="entry name" value="Pro_4_hyd_alph_FE2OG_OXY"/>
</dbReference>
<sequence length="457" mass="51238">MNQHSIQPIRRDLFTDRNSGTRIEIFDELSDTAKAALYAFFRRTGDVHLMEEVVLPLFYDGDSQIFAAVRDRPWPPWGLGARTIVAVLQTHLVADSCWGLSPVHVCDEDLTNVGLCAALYKEALETLSVDPSAEVHYLLAEESRLADAVLRRVGFERSEDVFLTEAARYLTYRAPASGLLTSLGLDRSDTVDVLAGALDDDMFERNASFHGTIHLGSRAESTAQRLLAASEIARLVRGGHYSKPAGVPTGTGRFERDAVEEVAQGIREFLTQAEHDELLQYAQDKKADFSPASVRQPGNDKAVVDERVRSTLVLDDLGHFERLLTERIKEHLEAVRSRLNHAAFPLGRIELQLTANGDRDFFGLHRDSEDGDTRELTFVYFLSPEPRRYSGGELRVFETVPEDGRLVPTDRSQTIVPRANLAMFFPSRHDHEVLPVRVPSKAFADSRFSVTGWIHRQ</sequence>
<feature type="domain" description="Fe2OG dioxygenase" evidence="7">
    <location>
        <begin position="341"/>
        <end position="456"/>
    </location>
</feature>
<proteinExistence type="predicted"/>
<comment type="caution">
    <text evidence="8">The sequence shown here is derived from an EMBL/GenBank/DDBJ whole genome shotgun (WGS) entry which is preliminary data.</text>
</comment>
<evidence type="ECO:0000256" key="4">
    <source>
        <dbReference type="ARBA" id="ARBA00022964"/>
    </source>
</evidence>
<dbReference type="Gene3D" id="2.60.120.620">
    <property type="entry name" value="q2cbj1_9rhob like domain"/>
    <property type="match status" value="1"/>
</dbReference>
<dbReference type="GO" id="GO:0031418">
    <property type="term" value="F:L-ascorbic acid binding"/>
    <property type="evidence" value="ECO:0007669"/>
    <property type="project" value="UniProtKB-KW"/>
</dbReference>
<comment type="cofactor">
    <cofactor evidence="1">
        <name>L-ascorbate</name>
        <dbReference type="ChEBI" id="CHEBI:38290"/>
    </cofactor>
</comment>
<keyword evidence="6" id="KW-0408">Iron</keyword>
<dbReference type="PROSITE" id="PS51471">
    <property type="entry name" value="FE2OG_OXY"/>
    <property type="match status" value="1"/>
</dbReference>
<dbReference type="GO" id="GO:0005506">
    <property type="term" value="F:iron ion binding"/>
    <property type="evidence" value="ECO:0007669"/>
    <property type="project" value="InterPro"/>
</dbReference>
<evidence type="ECO:0000256" key="5">
    <source>
        <dbReference type="ARBA" id="ARBA00023002"/>
    </source>
</evidence>
<dbReference type="EMBL" id="WEGJ01000002">
    <property type="protein sequence ID" value="MQY10925.1"/>
    <property type="molecule type" value="Genomic_DNA"/>
</dbReference>
<dbReference type="InterPro" id="IPR005123">
    <property type="entry name" value="Oxoglu/Fe-dep_dioxygenase_dom"/>
</dbReference>
<evidence type="ECO:0000259" key="7">
    <source>
        <dbReference type="PROSITE" id="PS51471"/>
    </source>
</evidence>
<evidence type="ECO:0000256" key="6">
    <source>
        <dbReference type="ARBA" id="ARBA00023004"/>
    </source>
</evidence>
<dbReference type="GO" id="GO:0016705">
    <property type="term" value="F:oxidoreductase activity, acting on paired donors, with incorporation or reduction of molecular oxygen"/>
    <property type="evidence" value="ECO:0007669"/>
    <property type="project" value="InterPro"/>
</dbReference>
<keyword evidence="2" id="KW-0479">Metal-binding</keyword>
<dbReference type="InterPro" id="IPR006620">
    <property type="entry name" value="Pro_4_hyd_alph"/>
</dbReference>
<organism evidence="8 9">
    <name type="scientific">Streptomyces smaragdinus</name>
    <dbReference type="NCBI Taxonomy" id="2585196"/>
    <lineage>
        <taxon>Bacteria</taxon>
        <taxon>Bacillati</taxon>
        <taxon>Actinomycetota</taxon>
        <taxon>Actinomycetes</taxon>
        <taxon>Kitasatosporales</taxon>
        <taxon>Streptomycetaceae</taxon>
        <taxon>Streptomyces</taxon>
    </lineage>
</organism>
<keyword evidence="4" id="KW-0223">Dioxygenase</keyword>
<dbReference type="InterPro" id="IPR051559">
    <property type="entry name" value="HIF_prolyl_hydroxylases"/>
</dbReference>
<keyword evidence="5" id="KW-0560">Oxidoreductase</keyword>
<gene>
    <name evidence="8" type="ORF">SRB5_10380</name>
</gene>
<accession>A0A7K0CBU8</accession>
<evidence type="ECO:0000313" key="8">
    <source>
        <dbReference type="EMBL" id="MQY10925.1"/>
    </source>
</evidence>
<dbReference type="GO" id="GO:0051213">
    <property type="term" value="F:dioxygenase activity"/>
    <property type="evidence" value="ECO:0007669"/>
    <property type="project" value="UniProtKB-KW"/>
</dbReference>
<dbReference type="RefSeq" id="WP_153450218.1">
    <property type="nucleotide sequence ID" value="NZ_WEGJ01000002.1"/>
</dbReference>
<dbReference type="Pfam" id="PF13640">
    <property type="entry name" value="2OG-FeII_Oxy_3"/>
    <property type="match status" value="1"/>
</dbReference>
<dbReference type="AlphaFoldDB" id="A0A7K0CBU8"/>
<dbReference type="Proteomes" id="UP000466345">
    <property type="component" value="Unassembled WGS sequence"/>
</dbReference>
<evidence type="ECO:0000256" key="3">
    <source>
        <dbReference type="ARBA" id="ARBA00022896"/>
    </source>
</evidence>
<evidence type="ECO:0000256" key="2">
    <source>
        <dbReference type="ARBA" id="ARBA00022723"/>
    </source>
</evidence>